<keyword evidence="5" id="KW-0472">Membrane</keyword>
<evidence type="ECO:0000259" key="6">
    <source>
        <dbReference type="PROSITE" id="PS50089"/>
    </source>
</evidence>
<evidence type="ECO:0000256" key="4">
    <source>
        <dbReference type="PROSITE-ProRule" id="PRU00175"/>
    </source>
</evidence>
<name>A0A7S1F3B1_NOCSC</name>
<dbReference type="SMART" id="SM00184">
    <property type="entry name" value="RING"/>
    <property type="match status" value="1"/>
</dbReference>
<dbReference type="GO" id="GO:0006511">
    <property type="term" value="P:ubiquitin-dependent protein catabolic process"/>
    <property type="evidence" value="ECO:0007669"/>
    <property type="project" value="TreeGrafter"/>
</dbReference>
<feature type="transmembrane region" description="Helical" evidence="5">
    <location>
        <begin position="128"/>
        <end position="151"/>
    </location>
</feature>
<keyword evidence="5" id="KW-0812">Transmembrane</keyword>
<dbReference type="GO" id="GO:0008270">
    <property type="term" value="F:zinc ion binding"/>
    <property type="evidence" value="ECO:0007669"/>
    <property type="project" value="UniProtKB-KW"/>
</dbReference>
<gene>
    <name evidence="7" type="ORF">NSCI0253_LOCUS14708</name>
</gene>
<dbReference type="PANTHER" id="PTHR45931:SF3">
    <property type="entry name" value="RING ZINC FINGER-CONTAINING PROTEIN"/>
    <property type="match status" value="1"/>
</dbReference>
<dbReference type="GO" id="GO:0061630">
    <property type="term" value="F:ubiquitin protein ligase activity"/>
    <property type="evidence" value="ECO:0007669"/>
    <property type="project" value="TreeGrafter"/>
</dbReference>
<dbReference type="InterPro" id="IPR001841">
    <property type="entry name" value="Znf_RING"/>
</dbReference>
<dbReference type="InterPro" id="IPR051834">
    <property type="entry name" value="RING_finger_E3_ligase"/>
</dbReference>
<dbReference type="SUPFAM" id="SSF57850">
    <property type="entry name" value="RING/U-box"/>
    <property type="match status" value="1"/>
</dbReference>
<dbReference type="GO" id="GO:0005634">
    <property type="term" value="C:nucleus"/>
    <property type="evidence" value="ECO:0007669"/>
    <property type="project" value="TreeGrafter"/>
</dbReference>
<feature type="transmembrane region" description="Helical" evidence="5">
    <location>
        <begin position="85"/>
        <end position="107"/>
    </location>
</feature>
<organism evidence="7">
    <name type="scientific">Noctiluca scintillans</name>
    <name type="common">Sea sparkle</name>
    <name type="synonym">Red tide dinoflagellate</name>
    <dbReference type="NCBI Taxonomy" id="2966"/>
    <lineage>
        <taxon>Eukaryota</taxon>
        <taxon>Sar</taxon>
        <taxon>Alveolata</taxon>
        <taxon>Dinophyceae</taxon>
        <taxon>Noctilucales</taxon>
        <taxon>Noctilucaceae</taxon>
        <taxon>Noctiluca</taxon>
    </lineage>
</organism>
<keyword evidence="5" id="KW-1133">Transmembrane helix</keyword>
<dbReference type="CDD" id="cd16454">
    <property type="entry name" value="RING-H2_PA-TM-RING"/>
    <property type="match status" value="1"/>
</dbReference>
<accession>A0A7S1F3B1</accession>
<protein>
    <recommendedName>
        <fullName evidence="6">RING-type domain-containing protein</fullName>
    </recommendedName>
</protein>
<feature type="domain" description="RING-type" evidence="6">
    <location>
        <begin position="224"/>
        <end position="264"/>
    </location>
</feature>
<dbReference type="Pfam" id="PF13639">
    <property type="entry name" value="zf-RING_2"/>
    <property type="match status" value="1"/>
</dbReference>
<dbReference type="Gene3D" id="3.30.40.10">
    <property type="entry name" value="Zinc/RING finger domain, C3HC4 (zinc finger)"/>
    <property type="match status" value="1"/>
</dbReference>
<keyword evidence="1" id="KW-0479">Metal-binding</keyword>
<evidence type="ECO:0000313" key="7">
    <source>
        <dbReference type="EMBL" id="CAD8840360.1"/>
    </source>
</evidence>
<evidence type="ECO:0000256" key="3">
    <source>
        <dbReference type="ARBA" id="ARBA00022833"/>
    </source>
</evidence>
<evidence type="ECO:0000256" key="5">
    <source>
        <dbReference type="SAM" id="Phobius"/>
    </source>
</evidence>
<dbReference type="PROSITE" id="PS50089">
    <property type="entry name" value="ZF_RING_2"/>
    <property type="match status" value="1"/>
</dbReference>
<feature type="transmembrane region" description="Helical" evidence="5">
    <location>
        <begin position="163"/>
        <end position="186"/>
    </location>
</feature>
<evidence type="ECO:0000256" key="2">
    <source>
        <dbReference type="ARBA" id="ARBA00022771"/>
    </source>
</evidence>
<dbReference type="InterPro" id="IPR013083">
    <property type="entry name" value="Znf_RING/FYVE/PHD"/>
</dbReference>
<evidence type="ECO:0000256" key="1">
    <source>
        <dbReference type="ARBA" id="ARBA00022723"/>
    </source>
</evidence>
<keyword evidence="3" id="KW-0862">Zinc</keyword>
<dbReference type="PANTHER" id="PTHR45931">
    <property type="entry name" value="SI:CH211-59O9.10"/>
    <property type="match status" value="1"/>
</dbReference>
<sequence length="271" mass="30447">MVAVMESAAWMRAKVEAFFTSTGNAEDSDPLTAVVENCPDEAAWFIKLVMFYGAVFSVVVPVPCCVFLATFWTPCSHCNRPLHCWVLVHCVLQLLQAPVRFVFYARLRRTQQRGGSIRDCVRRVTHSAAWKTSKMVSVVTYGWFVLGMVWILNSKACGPCPGIYRLSLAVIFTAVARLLLGLGIFYRVFAPRLRAPATQPRGASQAVIDLVPTITYTSGAGETCSVCLSDYERHDTLRRLPCSHCFHRSCIDTWLRMNRLCPLCLRDIEKI</sequence>
<proteinExistence type="predicted"/>
<reference evidence="7" key="1">
    <citation type="submission" date="2021-01" db="EMBL/GenBank/DDBJ databases">
        <authorList>
            <person name="Corre E."/>
            <person name="Pelletier E."/>
            <person name="Niang G."/>
            <person name="Scheremetjew M."/>
            <person name="Finn R."/>
            <person name="Kale V."/>
            <person name="Holt S."/>
            <person name="Cochrane G."/>
            <person name="Meng A."/>
            <person name="Brown T."/>
            <person name="Cohen L."/>
        </authorList>
    </citation>
    <scope>NUCLEOTIDE SEQUENCE</scope>
</reference>
<dbReference type="AlphaFoldDB" id="A0A7S1F3B1"/>
<keyword evidence="2 4" id="KW-0863">Zinc-finger</keyword>
<feature type="transmembrane region" description="Helical" evidence="5">
    <location>
        <begin position="49"/>
        <end position="73"/>
    </location>
</feature>
<dbReference type="EMBL" id="HBFQ01021066">
    <property type="protein sequence ID" value="CAD8840360.1"/>
    <property type="molecule type" value="Transcribed_RNA"/>
</dbReference>